<evidence type="ECO:0000313" key="11">
    <source>
        <dbReference type="EMBL" id="MFD2168454.1"/>
    </source>
</evidence>
<evidence type="ECO:0000256" key="8">
    <source>
        <dbReference type="SAM" id="MobiDB-lite"/>
    </source>
</evidence>
<evidence type="ECO:0000259" key="10">
    <source>
        <dbReference type="PROSITE" id="PS50075"/>
    </source>
</evidence>
<accession>A0ABW4ZRW5</accession>
<keyword evidence="5" id="KW-0276">Fatty acid metabolism</keyword>
<evidence type="ECO:0000256" key="5">
    <source>
        <dbReference type="ARBA" id="ARBA00022832"/>
    </source>
</evidence>
<dbReference type="CDD" id="cd05931">
    <property type="entry name" value="FAAL"/>
    <property type="match status" value="1"/>
</dbReference>
<protein>
    <submittedName>
        <fullName evidence="11">Amino acid adenylation domain-containing protein</fullName>
    </submittedName>
</protein>
<dbReference type="InterPro" id="IPR006162">
    <property type="entry name" value="Ppantetheine_attach_site"/>
</dbReference>
<keyword evidence="6" id="KW-0443">Lipid metabolism</keyword>
<dbReference type="SMART" id="SM00823">
    <property type="entry name" value="PKS_PP"/>
    <property type="match status" value="2"/>
</dbReference>
<comment type="caution">
    <text evidence="11">The sequence shown here is derived from an EMBL/GenBank/DDBJ whole genome shotgun (WGS) entry which is preliminary data.</text>
</comment>
<dbReference type="Pfam" id="PF00550">
    <property type="entry name" value="PP-binding"/>
    <property type="match status" value="2"/>
</dbReference>
<feature type="region of interest" description="Disordered" evidence="8">
    <location>
        <begin position="1719"/>
        <end position="1739"/>
    </location>
</feature>
<evidence type="ECO:0000256" key="7">
    <source>
        <dbReference type="ARBA" id="ARBA00023194"/>
    </source>
</evidence>
<dbReference type="Gene3D" id="2.30.38.10">
    <property type="entry name" value="Luciferase, Domain 3"/>
    <property type="match status" value="1"/>
</dbReference>
<keyword evidence="7" id="KW-0045">Antibiotic biosynthesis</keyword>
<dbReference type="PANTHER" id="PTHR45527:SF14">
    <property type="entry name" value="PLIPASTATIN SYNTHASE SUBUNIT B"/>
    <property type="match status" value="1"/>
</dbReference>
<dbReference type="InterPro" id="IPR045851">
    <property type="entry name" value="AMP-bd_C_sf"/>
</dbReference>
<feature type="transmembrane region" description="Helical" evidence="9">
    <location>
        <begin position="60"/>
        <end position="87"/>
    </location>
</feature>
<dbReference type="RefSeq" id="WP_386043188.1">
    <property type="nucleotide sequence ID" value="NZ_JBHUIO010000002.1"/>
</dbReference>
<gene>
    <name evidence="11" type="ORF">ACFSOY_00280</name>
</gene>
<evidence type="ECO:0000256" key="9">
    <source>
        <dbReference type="SAM" id="Phobius"/>
    </source>
</evidence>
<comment type="similarity">
    <text evidence="2">Belongs to the ATP-dependent AMP-binding enzyme family.</text>
</comment>
<dbReference type="PANTHER" id="PTHR45527">
    <property type="entry name" value="NONRIBOSOMAL PEPTIDE SYNTHETASE"/>
    <property type="match status" value="1"/>
</dbReference>
<dbReference type="Gene3D" id="3.40.50.1820">
    <property type="entry name" value="alpha/beta hydrolase"/>
    <property type="match status" value="1"/>
</dbReference>
<feature type="domain" description="Carrier" evidence="10">
    <location>
        <begin position="1643"/>
        <end position="1718"/>
    </location>
</feature>
<dbReference type="InterPro" id="IPR010071">
    <property type="entry name" value="AA_adenyl_dom"/>
</dbReference>
<dbReference type="Gene3D" id="3.40.50.12780">
    <property type="entry name" value="N-terminal domain of ligase-like"/>
    <property type="match status" value="1"/>
</dbReference>
<dbReference type="Gene3D" id="3.30.559.10">
    <property type="entry name" value="Chloramphenicol acetyltransferase-like domain"/>
    <property type="match status" value="1"/>
</dbReference>
<evidence type="ECO:0000313" key="12">
    <source>
        <dbReference type="Proteomes" id="UP001597343"/>
    </source>
</evidence>
<dbReference type="Gene3D" id="3.30.300.30">
    <property type="match status" value="2"/>
</dbReference>
<dbReference type="SUPFAM" id="SSF52777">
    <property type="entry name" value="CoA-dependent acyltransferases"/>
    <property type="match status" value="2"/>
</dbReference>
<dbReference type="SUPFAM" id="SSF56801">
    <property type="entry name" value="Acetyl-CoA synthetase-like"/>
    <property type="match status" value="2"/>
</dbReference>
<dbReference type="CDD" id="cd19531">
    <property type="entry name" value="LCL_NRPS-like"/>
    <property type="match status" value="1"/>
</dbReference>
<dbReference type="PROSITE" id="PS50075">
    <property type="entry name" value="CARRIER"/>
    <property type="match status" value="2"/>
</dbReference>
<dbReference type="InterPro" id="IPR029058">
    <property type="entry name" value="AB_hydrolase_fold"/>
</dbReference>
<keyword evidence="9" id="KW-1133">Transmembrane helix</keyword>
<keyword evidence="3" id="KW-0596">Phosphopantetheine</keyword>
<dbReference type="Gene3D" id="3.30.559.30">
    <property type="entry name" value="Nonribosomal peptide synthetase, condensation domain"/>
    <property type="match status" value="1"/>
</dbReference>
<dbReference type="InterPro" id="IPR042099">
    <property type="entry name" value="ANL_N_sf"/>
</dbReference>
<evidence type="ECO:0000256" key="6">
    <source>
        <dbReference type="ARBA" id="ARBA00023098"/>
    </source>
</evidence>
<dbReference type="CDD" id="cd05930">
    <property type="entry name" value="A_NRPS"/>
    <property type="match status" value="1"/>
</dbReference>
<evidence type="ECO:0000256" key="1">
    <source>
        <dbReference type="ARBA" id="ARBA00001957"/>
    </source>
</evidence>
<dbReference type="InterPro" id="IPR009081">
    <property type="entry name" value="PP-bd_ACP"/>
</dbReference>
<sequence>MTIIELLQRRAHEQQNQLAYTFMGEDGTEHTLTYGQLDREAKAIAVELMHQGAEVGDRALLLYAPGIAYICSFFGCLYAGVVAVPAYPPRSNGNLGRLQAMVEDAKARFALTSTEILRGVERRFAETPELSDLCWLVPGAAERKMGELSLPQLSERDLAFLQYTSGSTSLPKGVMLTHGNLVHNLGLIERCFGTSAEDRCVIWLPPYHDMGLIGGVMQPLFTGYPVTLMAPVDFIQKPLKWLETISKNKATVSGGPNFAYELCLQKVTPEQRDQLDLSSWQIAFTGAEPVRAETLDRFAEFFAPCGFRKEVFYPCYGLAEGTLFVAGGKKSDAPVVRAFEGEALLEDRAVTGGDRLLVSSGRVNEVEQRVAVVDTLTGQIAADGRVGEIWVSGPSVAAGYWNRAEQTEEFFAARLASGEGPFLRTGDLGFVHEGELFVTGRQKDLIIIRGQNYYPQDLEFVVQNSHPAVHNSNGAAFSVLVDGEERLVVVQEVERAHRKGNLAEVVQTIRQEVSKEHQLQVYAVVLLKPVSIPKTSSGKVQRHLCKERFLNGSLEVMYQEVLGESVESGGVHNAERPADADVDLQVTGNSEAIDLQDLRLREAGDRQALVVKHLQRAVSAVLKAGHVEIDLSLQALGMDSMMAVELKHQVEESFQIRLPLDFLLDGPSVEQVAEEVCQRLAVGVEADLEVRAGDLSEHALSHGQRALWFLQRLAPESAAYNIARAFRVTGLDVERLKGAVDRLVERHSQLRTVFSERDGEPVQNVLPVADGYFVHESIAEAELKARMDREANRPFDLEAGPLFRLYLFEVEEGTPVMLWVMHHIIVDLWSFDVLLKELGTLFTGEELPAPRSSYAEYVAWQKALLGSAEGEKMWAYWQEQLSGERAVLQLPTDRPRPPVQTYRGEEHRFLLGAELSAVLKSVARQQGVTLYALLMAAFQAFLYRYSGQEDILVGTPTTGRSSVKHAGVIGYFVNPVVLRGHVSGEMSFADFLARTSEKARGALQHGDFPFPLLVERIQPDRDLSQPPLFNVFFTLQSMEEGIAGIEMEPVQLSRQFAQFDLSLLMEEQEGELGGVVEFNCDLFEATTVERMIGHFQELLREVALNCKVEIGKMNMMTAEERTELLIGRNSTATPFPAETGLHQLLERQAAQTPDAVALVFEGESMTYRELNANANRLAWHLRERGVTDDVPVGVMAERSFSFVISIYAVLKAGGAYVPIDPDYPEERIQYLLSHSQTKLLLTQEKLLSRTEGGIAVDALLASSPSLPDQNLDLPYDPDRLMYILYTSGSTGTPKGVMIKSRSFANLVHWYKTEFEIGREDRVLLIAPSSFDLSQKNLFAPLIGGGRLVLFTPGLYDYDKMADTIERERVTLVNCAPSAFYPLLDLDLEKLRSLRQVHLGGETINLAKMKRWMKSASCSAELINTYGPTECTDIVSFYRVQPKDVEEAVSVPIGKPVYNAKLYVLDQGLNVLPQGAIGELCIGGIGLARGYYAAEDLTAAKFVQTPHLPEQMVYKTGDLVRYLPDGNIDYLGRIDHQVKIRGIRIEVGEIQAVLLEHDQVAEALVMAQEDDAGNKRLVAYVTGEAGLDQLELRSHVKKKLPEFMVPSAFVVLEKFPLTPNGKVDRKALPVPEGALDRTAVPYVAPTTLTEEKLVAVWEEILQVDRVGIHDNFFDLGGHSLLATQVISRVRNQFEVTLPVTQVFEVPTVAELAKQIDRLKGEQKPQQRKLVRASRENHRIR</sequence>
<dbReference type="InterPro" id="IPR020845">
    <property type="entry name" value="AMP-binding_CS"/>
</dbReference>
<organism evidence="11 12">
    <name type="scientific">Tumebacillus lipolyticus</name>
    <dbReference type="NCBI Taxonomy" id="1280370"/>
    <lineage>
        <taxon>Bacteria</taxon>
        <taxon>Bacillati</taxon>
        <taxon>Bacillota</taxon>
        <taxon>Bacilli</taxon>
        <taxon>Bacillales</taxon>
        <taxon>Alicyclobacillaceae</taxon>
        <taxon>Tumebacillus</taxon>
    </lineage>
</organism>
<dbReference type="InterPro" id="IPR020806">
    <property type="entry name" value="PKS_PP-bd"/>
</dbReference>
<dbReference type="PROSITE" id="PS00455">
    <property type="entry name" value="AMP_BINDING"/>
    <property type="match status" value="2"/>
</dbReference>
<dbReference type="Pfam" id="PF23024">
    <property type="entry name" value="AMP-dom_DIP2-like"/>
    <property type="match status" value="1"/>
</dbReference>
<comment type="cofactor">
    <cofactor evidence="1">
        <name>pantetheine 4'-phosphate</name>
        <dbReference type="ChEBI" id="CHEBI:47942"/>
    </cofactor>
</comment>
<keyword evidence="4" id="KW-0597">Phosphoprotein</keyword>
<dbReference type="SUPFAM" id="SSF47336">
    <property type="entry name" value="ACP-like"/>
    <property type="match status" value="2"/>
</dbReference>
<proteinExistence type="inferred from homology"/>
<dbReference type="InterPro" id="IPR040097">
    <property type="entry name" value="FAAL/FAAC"/>
</dbReference>
<dbReference type="Gene3D" id="3.40.50.980">
    <property type="match status" value="2"/>
</dbReference>
<dbReference type="InterPro" id="IPR023213">
    <property type="entry name" value="CAT-like_dom_sf"/>
</dbReference>
<dbReference type="InterPro" id="IPR025110">
    <property type="entry name" value="AMP-bd_C"/>
</dbReference>
<keyword evidence="9" id="KW-0812">Transmembrane</keyword>
<dbReference type="InterPro" id="IPR036736">
    <property type="entry name" value="ACP-like_sf"/>
</dbReference>
<evidence type="ECO:0000256" key="4">
    <source>
        <dbReference type="ARBA" id="ARBA00022553"/>
    </source>
</evidence>
<dbReference type="Pfam" id="PF00668">
    <property type="entry name" value="Condensation"/>
    <property type="match status" value="1"/>
</dbReference>
<dbReference type="Proteomes" id="UP001597343">
    <property type="component" value="Unassembled WGS sequence"/>
</dbReference>
<reference evidence="12" key="1">
    <citation type="journal article" date="2019" name="Int. J. Syst. Evol. Microbiol.">
        <title>The Global Catalogue of Microorganisms (GCM) 10K type strain sequencing project: providing services to taxonomists for standard genome sequencing and annotation.</title>
        <authorList>
            <consortium name="The Broad Institute Genomics Platform"/>
            <consortium name="The Broad Institute Genome Sequencing Center for Infectious Disease"/>
            <person name="Wu L."/>
            <person name="Ma J."/>
        </authorList>
    </citation>
    <scope>NUCLEOTIDE SEQUENCE [LARGE SCALE GENOMIC DNA]</scope>
    <source>
        <strain evidence="12">CGMCC 1.13574</strain>
    </source>
</reference>
<keyword evidence="9" id="KW-0472">Membrane</keyword>
<dbReference type="EMBL" id="JBHUIO010000002">
    <property type="protein sequence ID" value="MFD2168454.1"/>
    <property type="molecule type" value="Genomic_DNA"/>
</dbReference>
<dbReference type="Gene3D" id="1.10.1200.10">
    <property type="entry name" value="ACP-like"/>
    <property type="match status" value="1"/>
</dbReference>
<dbReference type="Pfam" id="PF00501">
    <property type="entry name" value="AMP-binding"/>
    <property type="match status" value="2"/>
</dbReference>
<feature type="domain" description="Carrier" evidence="10">
    <location>
        <begin position="605"/>
        <end position="680"/>
    </location>
</feature>
<evidence type="ECO:0000256" key="2">
    <source>
        <dbReference type="ARBA" id="ARBA00006432"/>
    </source>
</evidence>
<dbReference type="InterPro" id="IPR001242">
    <property type="entry name" value="Condensation_dom"/>
</dbReference>
<dbReference type="Pfam" id="PF13193">
    <property type="entry name" value="AMP-binding_C"/>
    <property type="match status" value="1"/>
</dbReference>
<keyword evidence="12" id="KW-1185">Reference proteome</keyword>
<dbReference type="NCBIfam" id="TIGR01733">
    <property type="entry name" value="AA-adenyl-dom"/>
    <property type="match status" value="1"/>
</dbReference>
<evidence type="ECO:0000256" key="3">
    <source>
        <dbReference type="ARBA" id="ARBA00022450"/>
    </source>
</evidence>
<dbReference type="PROSITE" id="PS00012">
    <property type="entry name" value="PHOSPHOPANTETHEINE"/>
    <property type="match status" value="1"/>
</dbReference>
<dbReference type="InterPro" id="IPR000873">
    <property type="entry name" value="AMP-dep_synth/lig_dom"/>
</dbReference>
<name>A0ABW4ZRW5_9BACL</name>